<evidence type="ECO:0000313" key="5">
    <source>
        <dbReference type="Proteomes" id="UP000194161"/>
    </source>
</evidence>
<dbReference type="EC" id="3.5.1.44" evidence="3"/>
<dbReference type="GO" id="GO:0050568">
    <property type="term" value="F:protein-glutamine glutaminase activity"/>
    <property type="evidence" value="ECO:0007669"/>
    <property type="project" value="UniProtKB-UniRule"/>
</dbReference>
<keyword evidence="1 3" id="KW-0145">Chemotaxis</keyword>
<evidence type="ECO:0000256" key="2">
    <source>
        <dbReference type="ARBA" id="ARBA00022801"/>
    </source>
</evidence>
<dbReference type="Proteomes" id="UP000194161">
    <property type="component" value="Chromosome"/>
</dbReference>
<dbReference type="PANTHER" id="PTHR35147:SF3">
    <property type="entry name" value="CHEMORECEPTOR GLUTAMINE DEAMIDASE CHED 1-RELATED"/>
    <property type="match status" value="1"/>
</dbReference>
<sequence length="177" mass="19459">MAALPTFTPPQPAADRITLRPGEHYVGRGNATLYTLLGSCVSIILWQPALRVGAMSHFLLGTRHREPDTPLDGRYGDEAMQLMLRDLARHRTRIRDCQARLVGGGDMFPNGMHVMDIGRRNGEAARELLLRHGLAPCGEHLFGQGHRQVQFNLNTGEVRVRHTPAAAAPITLSACNP</sequence>
<protein>
    <recommendedName>
        <fullName evidence="3">Probable chemoreceptor glutamine deamidase CheD</fullName>
        <ecNumber evidence="3">3.5.1.44</ecNumber>
    </recommendedName>
</protein>
<dbReference type="InterPro" id="IPR011324">
    <property type="entry name" value="Cytotoxic_necrot_fac-like_cat"/>
</dbReference>
<evidence type="ECO:0000256" key="1">
    <source>
        <dbReference type="ARBA" id="ARBA00022500"/>
    </source>
</evidence>
<dbReference type="SUPFAM" id="SSF64438">
    <property type="entry name" value="CNF1/YfiH-like putative cysteine hydrolases"/>
    <property type="match status" value="1"/>
</dbReference>
<proteinExistence type="inferred from homology"/>
<dbReference type="Pfam" id="PF03975">
    <property type="entry name" value="CheD"/>
    <property type="match status" value="1"/>
</dbReference>
<dbReference type="InterPro" id="IPR038592">
    <property type="entry name" value="CheD-like_sf"/>
</dbReference>
<dbReference type="STRING" id="463040.CAL15_20450"/>
<dbReference type="RefSeq" id="WP_086080171.1">
    <property type="nucleotide sequence ID" value="NZ_CP021111.1"/>
</dbReference>
<evidence type="ECO:0000313" key="4">
    <source>
        <dbReference type="EMBL" id="ARP96523.1"/>
    </source>
</evidence>
<dbReference type="PANTHER" id="PTHR35147">
    <property type="entry name" value="CHEMORECEPTOR GLUTAMINE DEAMIDASE CHED-RELATED"/>
    <property type="match status" value="1"/>
</dbReference>
<dbReference type="InterPro" id="IPR005659">
    <property type="entry name" value="Chemorcpt_Glu_NH3ase_CheD"/>
</dbReference>
<accession>A0A1W6ZGI6</accession>
<comment type="similarity">
    <text evidence="3">Belongs to the CheD family.</text>
</comment>
<keyword evidence="2 3" id="KW-0378">Hydrolase</keyword>
<keyword evidence="5" id="KW-1185">Reference proteome</keyword>
<dbReference type="EMBL" id="CP021111">
    <property type="protein sequence ID" value="ARP96523.1"/>
    <property type="molecule type" value="Genomic_DNA"/>
</dbReference>
<reference evidence="4 5" key="1">
    <citation type="submission" date="2017-05" db="EMBL/GenBank/DDBJ databases">
        <title>Complete and WGS of Bordetella genogroups.</title>
        <authorList>
            <person name="Spilker T."/>
            <person name="LiPuma J."/>
        </authorList>
    </citation>
    <scope>NUCLEOTIDE SEQUENCE [LARGE SCALE GENOMIC DNA]</scope>
    <source>
        <strain evidence="4 5">AU7206</strain>
    </source>
</reference>
<gene>
    <name evidence="3" type="primary">cheD</name>
    <name evidence="4" type="ORF">CAL15_20450</name>
</gene>
<dbReference type="OrthoDB" id="9807202at2"/>
<comment type="catalytic activity">
    <reaction evidence="3">
        <text>L-glutaminyl-[protein] + H2O = L-glutamyl-[protein] + NH4(+)</text>
        <dbReference type="Rhea" id="RHEA:16441"/>
        <dbReference type="Rhea" id="RHEA-COMP:10207"/>
        <dbReference type="Rhea" id="RHEA-COMP:10208"/>
        <dbReference type="ChEBI" id="CHEBI:15377"/>
        <dbReference type="ChEBI" id="CHEBI:28938"/>
        <dbReference type="ChEBI" id="CHEBI:29973"/>
        <dbReference type="ChEBI" id="CHEBI:30011"/>
        <dbReference type="EC" id="3.5.1.44"/>
    </reaction>
</comment>
<dbReference type="AlphaFoldDB" id="A0A1W6ZGI6"/>
<dbReference type="KEGG" id="bgm:CAL15_20450"/>
<comment type="function">
    <text evidence="3">Probably deamidates glutamine residues to glutamate on methyl-accepting chemotaxis receptors (MCPs), playing an important role in chemotaxis.</text>
</comment>
<dbReference type="HAMAP" id="MF_01440">
    <property type="entry name" value="CheD"/>
    <property type="match status" value="1"/>
</dbReference>
<dbReference type="CDD" id="cd16352">
    <property type="entry name" value="CheD"/>
    <property type="match status" value="1"/>
</dbReference>
<dbReference type="Gene3D" id="3.30.1330.200">
    <property type="match status" value="1"/>
</dbReference>
<organism evidence="4 5">
    <name type="scientific">Bordetella genomosp. 13</name>
    <dbReference type="NCBI Taxonomy" id="463040"/>
    <lineage>
        <taxon>Bacteria</taxon>
        <taxon>Pseudomonadati</taxon>
        <taxon>Pseudomonadota</taxon>
        <taxon>Betaproteobacteria</taxon>
        <taxon>Burkholderiales</taxon>
        <taxon>Alcaligenaceae</taxon>
        <taxon>Bordetella</taxon>
    </lineage>
</organism>
<evidence type="ECO:0000256" key="3">
    <source>
        <dbReference type="HAMAP-Rule" id="MF_01440"/>
    </source>
</evidence>
<name>A0A1W6ZGI6_9BORD</name>
<dbReference type="GO" id="GO:0006935">
    <property type="term" value="P:chemotaxis"/>
    <property type="evidence" value="ECO:0007669"/>
    <property type="project" value="UniProtKB-UniRule"/>
</dbReference>